<dbReference type="Pfam" id="PF13545">
    <property type="entry name" value="HTH_Crp_2"/>
    <property type="match status" value="1"/>
</dbReference>
<dbReference type="InterPro" id="IPR050397">
    <property type="entry name" value="Env_Response_Regulators"/>
</dbReference>
<keyword evidence="6" id="KW-1185">Reference proteome</keyword>
<dbReference type="Pfam" id="PF00027">
    <property type="entry name" value="cNMP_binding"/>
    <property type="match status" value="1"/>
</dbReference>
<dbReference type="Gene3D" id="2.60.120.10">
    <property type="entry name" value="Jelly Rolls"/>
    <property type="match status" value="1"/>
</dbReference>
<feature type="domain" description="HTH crp-type" evidence="4">
    <location>
        <begin position="149"/>
        <end position="210"/>
    </location>
</feature>
<dbReference type="SUPFAM" id="SSF46785">
    <property type="entry name" value="Winged helix' DNA-binding domain"/>
    <property type="match status" value="1"/>
</dbReference>
<evidence type="ECO:0000259" key="4">
    <source>
        <dbReference type="PROSITE" id="PS51063"/>
    </source>
</evidence>
<dbReference type="PANTHER" id="PTHR24567">
    <property type="entry name" value="CRP FAMILY TRANSCRIPTIONAL REGULATORY PROTEIN"/>
    <property type="match status" value="1"/>
</dbReference>
<evidence type="ECO:0000313" key="5">
    <source>
        <dbReference type="EMBL" id="MBB5272651.1"/>
    </source>
</evidence>
<dbReference type="EMBL" id="JACHGB010000005">
    <property type="protein sequence ID" value="MBB5272651.1"/>
    <property type="molecule type" value="Genomic_DNA"/>
</dbReference>
<dbReference type="GO" id="GO:0003677">
    <property type="term" value="F:DNA binding"/>
    <property type="evidence" value="ECO:0007669"/>
    <property type="project" value="UniProtKB-KW"/>
</dbReference>
<organism evidence="5 6">
    <name type="scientific">Quisquiliibacterium transsilvanicum</name>
    <dbReference type="NCBI Taxonomy" id="1549638"/>
    <lineage>
        <taxon>Bacteria</taxon>
        <taxon>Pseudomonadati</taxon>
        <taxon>Pseudomonadota</taxon>
        <taxon>Betaproteobacteria</taxon>
        <taxon>Burkholderiales</taxon>
        <taxon>Burkholderiaceae</taxon>
        <taxon>Quisquiliibacterium</taxon>
    </lineage>
</organism>
<dbReference type="Proteomes" id="UP000532440">
    <property type="component" value="Unassembled WGS sequence"/>
</dbReference>
<dbReference type="InterPro" id="IPR036390">
    <property type="entry name" value="WH_DNA-bd_sf"/>
</dbReference>
<dbReference type="GO" id="GO:0005829">
    <property type="term" value="C:cytosol"/>
    <property type="evidence" value="ECO:0007669"/>
    <property type="project" value="TreeGrafter"/>
</dbReference>
<protein>
    <submittedName>
        <fullName evidence="5">CRP/FNR family transcriptional regulator</fullName>
    </submittedName>
</protein>
<dbReference type="Gene3D" id="1.10.10.10">
    <property type="entry name" value="Winged helix-like DNA-binding domain superfamily/Winged helix DNA-binding domain"/>
    <property type="match status" value="1"/>
</dbReference>
<keyword evidence="1" id="KW-0805">Transcription regulation</keyword>
<accession>A0A7W8M938</accession>
<dbReference type="InterPro" id="IPR012318">
    <property type="entry name" value="HTH_CRP"/>
</dbReference>
<sequence>MTALSGLLLEHYPCLADIPQARLAVDLASAIVVSVPERTTLFRETEPCAGFPFVLDGQVKVARASADGRELELYRVHPGEICVVSTGCLLGGTPMSAHGVAVTGTRLVMIDRTTLLGWTDFPSMRIFLLGLMADRMAELMALVEAVAFQRLDQRLAHALLGHGKLIRATHQQLADELGTAREMVSRLLKRLEDQGILRLGREQVEILDLIRLKSLARQD</sequence>
<dbReference type="CDD" id="cd00038">
    <property type="entry name" value="CAP_ED"/>
    <property type="match status" value="1"/>
</dbReference>
<dbReference type="InterPro" id="IPR018490">
    <property type="entry name" value="cNMP-bd_dom_sf"/>
</dbReference>
<evidence type="ECO:0000256" key="1">
    <source>
        <dbReference type="ARBA" id="ARBA00023015"/>
    </source>
</evidence>
<evidence type="ECO:0000256" key="3">
    <source>
        <dbReference type="ARBA" id="ARBA00023163"/>
    </source>
</evidence>
<gene>
    <name evidence="5" type="ORF">HNQ70_002674</name>
</gene>
<keyword evidence="3" id="KW-0804">Transcription</keyword>
<dbReference type="SUPFAM" id="SSF51206">
    <property type="entry name" value="cAMP-binding domain-like"/>
    <property type="match status" value="1"/>
</dbReference>
<comment type="caution">
    <text evidence="5">The sequence shown here is derived from an EMBL/GenBank/DDBJ whole genome shotgun (WGS) entry which is preliminary data.</text>
</comment>
<dbReference type="SMART" id="SM00419">
    <property type="entry name" value="HTH_CRP"/>
    <property type="match status" value="1"/>
</dbReference>
<dbReference type="PANTHER" id="PTHR24567:SF74">
    <property type="entry name" value="HTH-TYPE TRANSCRIPTIONAL REGULATOR ARCR"/>
    <property type="match status" value="1"/>
</dbReference>
<proteinExistence type="predicted"/>
<dbReference type="CDD" id="cd00092">
    <property type="entry name" value="HTH_CRP"/>
    <property type="match status" value="1"/>
</dbReference>
<keyword evidence="2" id="KW-0238">DNA-binding</keyword>
<dbReference type="RefSeq" id="WP_183968380.1">
    <property type="nucleotide sequence ID" value="NZ_BAABEW010000012.1"/>
</dbReference>
<name>A0A7W8M938_9BURK</name>
<dbReference type="InterPro" id="IPR000595">
    <property type="entry name" value="cNMP-bd_dom"/>
</dbReference>
<dbReference type="PROSITE" id="PS51063">
    <property type="entry name" value="HTH_CRP_2"/>
    <property type="match status" value="1"/>
</dbReference>
<evidence type="ECO:0000313" key="6">
    <source>
        <dbReference type="Proteomes" id="UP000532440"/>
    </source>
</evidence>
<dbReference type="InterPro" id="IPR014710">
    <property type="entry name" value="RmlC-like_jellyroll"/>
</dbReference>
<dbReference type="AlphaFoldDB" id="A0A7W8M938"/>
<evidence type="ECO:0000256" key="2">
    <source>
        <dbReference type="ARBA" id="ARBA00023125"/>
    </source>
</evidence>
<dbReference type="PRINTS" id="PR00034">
    <property type="entry name" value="HTHCRP"/>
</dbReference>
<dbReference type="InterPro" id="IPR036388">
    <property type="entry name" value="WH-like_DNA-bd_sf"/>
</dbReference>
<dbReference type="GO" id="GO:0003700">
    <property type="term" value="F:DNA-binding transcription factor activity"/>
    <property type="evidence" value="ECO:0007669"/>
    <property type="project" value="TreeGrafter"/>
</dbReference>
<reference evidence="5 6" key="1">
    <citation type="submission" date="2020-08" db="EMBL/GenBank/DDBJ databases">
        <title>Genomic Encyclopedia of Type Strains, Phase IV (KMG-IV): sequencing the most valuable type-strain genomes for metagenomic binning, comparative biology and taxonomic classification.</title>
        <authorList>
            <person name="Goeker M."/>
        </authorList>
    </citation>
    <scope>NUCLEOTIDE SEQUENCE [LARGE SCALE GENOMIC DNA]</scope>
    <source>
        <strain evidence="5 6">DSM 29781</strain>
    </source>
</reference>